<name>A0A2I2L172_9ACTN</name>
<keyword evidence="1" id="KW-0472">Membrane</keyword>
<dbReference type="AlphaFoldDB" id="A0A2I2L172"/>
<feature type="transmembrane region" description="Helical" evidence="1">
    <location>
        <begin position="12"/>
        <end position="34"/>
    </location>
</feature>
<sequence>MATRRQKRRKILLGGAASVPFMVLLALSLTWLVAPLYVTAVLTVRLLAWPTTCRAYRSWPAVDHICEALVTGTATGCGSHREKKARDLQAALSPWHERSLLQTARRFVSRHPTTPEPLPNLSGAPVRVTFENALSIYAIFLCAAAVLVGILAHFLIG</sequence>
<evidence type="ECO:0000313" key="2">
    <source>
        <dbReference type="EMBL" id="SNQ51676.1"/>
    </source>
</evidence>
<proteinExistence type="predicted"/>
<accession>A0A2I2L172</accession>
<protein>
    <submittedName>
        <fullName evidence="2">Uncharacterized protein</fullName>
    </submittedName>
</protein>
<dbReference type="EMBL" id="FZMO01000545">
    <property type="protein sequence ID" value="SNQ51676.1"/>
    <property type="molecule type" value="Genomic_DNA"/>
</dbReference>
<organism evidence="2 3">
    <name type="scientific">Frankia canadensis</name>
    <dbReference type="NCBI Taxonomy" id="1836972"/>
    <lineage>
        <taxon>Bacteria</taxon>
        <taxon>Bacillati</taxon>
        <taxon>Actinomycetota</taxon>
        <taxon>Actinomycetes</taxon>
        <taxon>Frankiales</taxon>
        <taxon>Frankiaceae</taxon>
        <taxon>Frankia</taxon>
    </lineage>
</organism>
<gene>
    <name evidence="2" type="ORF">FRACA_780033</name>
</gene>
<dbReference type="RefSeq" id="WP_133150886.1">
    <property type="nucleotide sequence ID" value="NZ_FZMO01000545.1"/>
</dbReference>
<reference evidence="2 3" key="1">
    <citation type="submission" date="2017-06" db="EMBL/GenBank/DDBJ databases">
        <authorList>
            <person name="Kim H.J."/>
            <person name="Triplett B.A."/>
        </authorList>
    </citation>
    <scope>NUCLEOTIDE SEQUENCE [LARGE SCALE GENOMIC DNA]</scope>
    <source>
        <strain evidence="2">FRACA_ARgP5</strain>
    </source>
</reference>
<keyword evidence="1" id="KW-1133">Transmembrane helix</keyword>
<dbReference type="Proteomes" id="UP000234331">
    <property type="component" value="Unassembled WGS sequence"/>
</dbReference>
<evidence type="ECO:0000256" key="1">
    <source>
        <dbReference type="SAM" id="Phobius"/>
    </source>
</evidence>
<evidence type="ECO:0000313" key="3">
    <source>
        <dbReference type="Proteomes" id="UP000234331"/>
    </source>
</evidence>
<keyword evidence="1" id="KW-0812">Transmembrane</keyword>
<keyword evidence="3" id="KW-1185">Reference proteome</keyword>
<feature type="transmembrane region" description="Helical" evidence="1">
    <location>
        <begin position="134"/>
        <end position="156"/>
    </location>
</feature>